<dbReference type="OrthoDB" id="9787190at2"/>
<comment type="similarity">
    <text evidence="1">Belongs to the DadA oxidoreductase family.</text>
</comment>
<dbReference type="InterPro" id="IPR006076">
    <property type="entry name" value="FAD-dep_OxRdtase"/>
</dbReference>
<gene>
    <name evidence="4" type="ORF">FMA36_06255</name>
</gene>
<sequence>MGPVVTSIETDPVPPAQADVVVIGGGIVGVSTAYFLARQGLSVALCEKGYIGGEQSSRNWGWVRKNGRDWRELPLMLESFRIWKGFAADNIDTGFKICGVLSVARSEADQARHHRWVEESMPYQIGSRIIDGDEIRKVLPGLARPFRSALYNPTDARAEPQKAAPAIATAARNLGAKIVTNCAVRGLDRQGGRICAVVTEKGVIKTSSVVLAGGAWSRLFLGNYGVTIPQLKVLSSVARTAPVEGLPETSAYLGDVAYRKREDGGYNIAPSTGLNVPVVPDLLRFMVKYLPAFKADRKTVKPRLDNRFLTELMTPRHWPLDMPSPFEAVRTLDPTPAISKARAAVATLQSMFPNAGKLYVLQYWGGMIDVMPDAVPIISPVPQLPGLTLATGFSGHGFGIGPGAGRLTAEIATGATPVVDPHPFRIGRFTDGSPIVVDGGF</sequence>
<name>A0A857FLL6_KOMXY</name>
<dbReference type="GO" id="GO:0005886">
    <property type="term" value="C:plasma membrane"/>
    <property type="evidence" value="ECO:0007669"/>
    <property type="project" value="TreeGrafter"/>
</dbReference>
<evidence type="ECO:0000313" key="4">
    <source>
        <dbReference type="EMBL" id="QHC35158.1"/>
    </source>
</evidence>
<dbReference type="RefSeq" id="WP_159261595.1">
    <property type="nucleotide sequence ID" value="NZ_CP041348.1"/>
</dbReference>
<evidence type="ECO:0000256" key="1">
    <source>
        <dbReference type="ARBA" id="ARBA00009410"/>
    </source>
</evidence>
<evidence type="ECO:0000259" key="3">
    <source>
        <dbReference type="Pfam" id="PF01266"/>
    </source>
</evidence>
<proteinExistence type="inferred from homology"/>
<dbReference type="PRINTS" id="PR00420">
    <property type="entry name" value="RNGMNOXGNASE"/>
</dbReference>
<dbReference type="SUPFAM" id="SSF51905">
    <property type="entry name" value="FAD/NAD(P)-binding domain"/>
    <property type="match status" value="1"/>
</dbReference>
<dbReference type="GO" id="GO:0008718">
    <property type="term" value="F:D-amino-acid dehydrogenase activity"/>
    <property type="evidence" value="ECO:0007669"/>
    <property type="project" value="TreeGrafter"/>
</dbReference>
<dbReference type="GO" id="GO:0055130">
    <property type="term" value="P:D-alanine catabolic process"/>
    <property type="evidence" value="ECO:0007669"/>
    <property type="project" value="TreeGrafter"/>
</dbReference>
<protein>
    <submittedName>
        <fullName evidence="4">FAD-binding oxidoreductase</fullName>
    </submittedName>
</protein>
<dbReference type="InterPro" id="IPR036188">
    <property type="entry name" value="FAD/NAD-bd_sf"/>
</dbReference>
<evidence type="ECO:0000313" key="5">
    <source>
        <dbReference type="Proteomes" id="UP000464674"/>
    </source>
</evidence>
<dbReference type="Proteomes" id="UP000464674">
    <property type="component" value="Chromosome"/>
</dbReference>
<dbReference type="EMBL" id="CP041348">
    <property type="protein sequence ID" value="QHC35158.1"/>
    <property type="molecule type" value="Genomic_DNA"/>
</dbReference>
<reference evidence="4 5" key="1">
    <citation type="journal article" date="2020" name="Carbohydr. Polym.">
        <title>Characterization and optimization of production of bacterial cellulose from strain CGMCC 17276 based on whole-genome analysis.</title>
        <authorList>
            <person name="Lu T."/>
            <person name="Gao H."/>
            <person name="Liao B."/>
            <person name="Wu J."/>
            <person name="Zhang W."/>
            <person name="Huang J."/>
            <person name="Liu M."/>
            <person name="Huang J."/>
            <person name="Chang Z."/>
            <person name="Jin M."/>
            <person name="Yi Z."/>
            <person name="Jiang D."/>
        </authorList>
    </citation>
    <scope>NUCLEOTIDE SEQUENCE [LARGE SCALE GENOMIC DNA]</scope>
    <source>
        <strain evidence="4 5">CGMCC 17276</strain>
    </source>
</reference>
<dbReference type="Pfam" id="PF01266">
    <property type="entry name" value="DAO"/>
    <property type="match status" value="1"/>
</dbReference>
<dbReference type="GO" id="GO:0005737">
    <property type="term" value="C:cytoplasm"/>
    <property type="evidence" value="ECO:0007669"/>
    <property type="project" value="TreeGrafter"/>
</dbReference>
<dbReference type="AlphaFoldDB" id="A0A857FLL6"/>
<feature type="domain" description="FAD dependent oxidoreductase" evidence="3">
    <location>
        <begin position="19"/>
        <end position="410"/>
    </location>
</feature>
<dbReference type="Gene3D" id="3.30.9.10">
    <property type="entry name" value="D-Amino Acid Oxidase, subunit A, domain 2"/>
    <property type="match status" value="1"/>
</dbReference>
<dbReference type="PANTHER" id="PTHR13847">
    <property type="entry name" value="SARCOSINE DEHYDROGENASE-RELATED"/>
    <property type="match status" value="1"/>
</dbReference>
<dbReference type="PANTHER" id="PTHR13847:SF280">
    <property type="entry name" value="D-AMINO ACID DEHYDROGENASE"/>
    <property type="match status" value="1"/>
</dbReference>
<keyword evidence="2" id="KW-0560">Oxidoreductase</keyword>
<accession>A0A857FLL6</accession>
<evidence type="ECO:0000256" key="2">
    <source>
        <dbReference type="ARBA" id="ARBA00023002"/>
    </source>
</evidence>
<dbReference type="Gene3D" id="3.50.50.60">
    <property type="entry name" value="FAD/NAD(P)-binding domain"/>
    <property type="match status" value="1"/>
</dbReference>
<organism evidence="4 5">
    <name type="scientific">Komagataeibacter xylinus</name>
    <name type="common">Gluconacetobacter xylinus</name>
    <dbReference type="NCBI Taxonomy" id="28448"/>
    <lineage>
        <taxon>Bacteria</taxon>
        <taxon>Pseudomonadati</taxon>
        <taxon>Pseudomonadota</taxon>
        <taxon>Alphaproteobacteria</taxon>
        <taxon>Acetobacterales</taxon>
        <taxon>Acetobacteraceae</taxon>
        <taxon>Komagataeibacter</taxon>
    </lineage>
</organism>